<keyword evidence="5" id="KW-1185">Reference proteome</keyword>
<accession>A0AAW0NL54</accession>
<dbReference type="SUPFAM" id="SSF48726">
    <property type="entry name" value="Immunoglobulin"/>
    <property type="match status" value="9"/>
</dbReference>
<dbReference type="GO" id="GO:0002376">
    <property type="term" value="P:immune system process"/>
    <property type="evidence" value="ECO:0007669"/>
    <property type="project" value="UniProtKB-KW"/>
</dbReference>
<feature type="domain" description="Immunoglobulin V-set" evidence="3">
    <location>
        <begin position="437"/>
        <end position="510"/>
    </location>
</feature>
<dbReference type="InterPro" id="IPR036179">
    <property type="entry name" value="Ig-like_dom_sf"/>
</dbReference>
<feature type="domain" description="Immunoglobulin V-set" evidence="3">
    <location>
        <begin position="259"/>
        <end position="332"/>
    </location>
</feature>
<dbReference type="InterPro" id="IPR013783">
    <property type="entry name" value="Ig-like_fold"/>
</dbReference>
<gene>
    <name evidence="4" type="ORF">WMY93_016747</name>
</gene>
<evidence type="ECO:0000256" key="2">
    <source>
        <dbReference type="ARBA" id="ARBA00022859"/>
    </source>
</evidence>
<evidence type="ECO:0000256" key="1">
    <source>
        <dbReference type="ARBA" id="ARBA00022729"/>
    </source>
</evidence>
<dbReference type="InterPro" id="IPR050413">
    <property type="entry name" value="TCR_beta_variable"/>
</dbReference>
<evidence type="ECO:0000313" key="4">
    <source>
        <dbReference type="EMBL" id="KAK7904140.1"/>
    </source>
</evidence>
<feature type="domain" description="Immunoglobulin V-set" evidence="3">
    <location>
        <begin position="738"/>
        <end position="821"/>
    </location>
</feature>
<reference evidence="5" key="1">
    <citation type="submission" date="2024-04" db="EMBL/GenBank/DDBJ databases">
        <title>Salinicola lusitanus LLJ914,a marine bacterium isolated from the Okinawa Trough.</title>
        <authorList>
            <person name="Li J."/>
        </authorList>
    </citation>
    <scope>NUCLEOTIDE SEQUENCE [LARGE SCALE GENOMIC DNA]</scope>
</reference>
<dbReference type="GO" id="GO:0005886">
    <property type="term" value="C:plasma membrane"/>
    <property type="evidence" value="ECO:0007669"/>
    <property type="project" value="TreeGrafter"/>
</dbReference>
<comment type="caution">
    <text evidence="4">The sequence shown here is derived from an EMBL/GenBank/DDBJ whole genome shotgun (WGS) entry which is preliminary data.</text>
</comment>
<sequence>MDLYMMHWYQKSPGDLALKRIGHIYYGSYDYEESFKEHVTFAGDLSEGTVKNGSSLNNQVKQTPKDIYQTKETSPAIQCSHNIDNYDRILWYKQQNDGQLQFLGSSLNNQVKQTPKDIYQTKETSPEIQCSHSIDSYNMILWYKQLSDGQLQLLGYMLGTSQFLEKGVKVQMTGDANKDKIATLTIEEPSSAVYYCAASLTVKQTPKDIYKTKETSPEIQCSHSIDNYDQILWYKQLSSSLNNQVKQTPKDIYQTKETSPEIQCSHKIDSYNMILWYKQLSDGQLQLLGYMVGTSQYPEKGMKVQMTGDANKDKIATLTIEEPSSAVYYCAASLTVKQTPKDIYQTKETSPEIQCSHSIDGYSTILWYKQLSDGQLQLLGYMVGTSQYPEKGVKVQMTGDANKDKIATLTIEEPSSSSLNDHVKQTPKDIYQIKETSPEIKCSHSIDSFNRILWYKQLSDGQLQLLGYMLGTSQNIEKGVKVQMTGDANKDKIATLTIEEPSSAVYYCAASLTSPSSVYKNPGEQVQLVCSHEKSDYYMMHWYQKSHGDFALKRVGHINYGSYDYEEAFKEHIRFAGDLSKVKNGQTDSKGHLPDKRTNPEIQCSHNINGYNTILWYKQQDDGQLQLLGYLVGTFPNPEKGVKVQMTGDANKDKTATLTIEEPSIHQSPSFVYKNPGEQVQLVCSHEKTDYTLMYWYQKSPGDLAMKRIGHINYGSYDYDESFKEHSPLDVLAETGAKVHLLCSHNRSDYRVMLWYRRKPGNTALDLIGYGYNEFNADSMEKNFKEDFTVAGDLKANVKNGSLLIANADAEKHTAMYFCAAREAQCLNRATVKAENLCLI</sequence>
<dbReference type="Proteomes" id="UP001460270">
    <property type="component" value="Unassembled WGS sequence"/>
</dbReference>
<dbReference type="Gene3D" id="2.60.40.10">
    <property type="entry name" value="Immunoglobulins"/>
    <property type="match status" value="10"/>
</dbReference>
<keyword evidence="1" id="KW-0732">Signal</keyword>
<dbReference type="InterPro" id="IPR013106">
    <property type="entry name" value="Ig_V-set"/>
</dbReference>
<feature type="domain" description="Immunoglobulin V-set" evidence="3">
    <location>
        <begin position="125"/>
        <end position="198"/>
    </location>
</feature>
<dbReference type="PANTHER" id="PTHR23268:SF102">
    <property type="entry name" value="IMMUNOGLOBULIN V-SET DOMAIN-CONTAINING PROTEIN"/>
    <property type="match status" value="1"/>
</dbReference>
<dbReference type="EMBL" id="JBBPFD010000012">
    <property type="protein sequence ID" value="KAK7904140.1"/>
    <property type="molecule type" value="Genomic_DNA"/>
</dbReference>
<dbReference type="CDD" id="cd00099">
    <property type="entry name" value="IgV"/>
    <property type="match status" value="1"/>
</dbReference>
<dbReference type="Pfam" id="PF07686">
    <property type="entry name" value="V-set"/>
    <property type="match status" value="1"/>
</dbReference>
<evidence type="ECO:0000313" key="5">
    <source>
        <dbReference type="Proteomes" id="UP001460270"/>
    </source>
</evidence>
<name>A0AAW0NL54_9GOBI</name>
<dbReference type="AlphaFoldDB" id="A0AAW0NL54"/>
<keyword evidence="2" id="KW-0391">Immunity</keyword>
<dbReference type="GO" id="GO:0007166">
    <property type="term" value="P:cell surface receptor signaling pathway"/>
    <property type="evidence" value="ECO:0007669"/>
    <property type="project" value="TreeGrafter"/>
</dbReference>
<dbReference type="SMART" id="SM00406">
    <property type="entry name" value="IGv"/>
    <property type="match status" value="4"/>
</dbReference>
<proteinExistence type="predicted"/>
<evidence type="ECO:0000259" key="3">
    <source>
        <dbReference type="SMART" id="SM00406"/>
    </source>
</evidence>
<protein>
    <recommendedName>
        <fullName evidence="3">Immunoglobulin V-set domain-containing protein</fullName>
    </recommendedName>
</protein>
<organism evidence="4 5">
    <name type="scientific">Mugilogobius chulae</name>
    <name type="common">yellowstripe goby</name>
    <dbReference type="NCBI Taxonomy" id="88201"/>
    <lineage>
        <taxon>Eukaryota</taxon>
        <taxon>Metazoa</taxon>
        <taxon>Chordata</taxon>
        <taxon>Craniata</taxon>
        <taxon>Vertebrata</taxon>
        <taxon>Euteleostomi</taxon>
        <taxon>Actinopterygii</taxon>
        <taxon>Neopterygii</taxon>
        <taxon>Teleostei</taxon>
        <taxon>Neoteleostei</taxon>
        <taxon>Acanthomorphata</taxon>
        <taxon>Gobiaria</taxon>
        <taxon>Gobiiformes</taxon>
        <taxon>Gobioidei</taxon>
        <taxon>Gobiidae</taxon>
        <taxon>Gobionellinae</taxon>
        <taxon>Mugilogobius</taxon>
    </lineage>
</organism>
<dbReference type="PANTHER" id="PTHR23268">
    <property type="entry name" value="T-CELL RECEPTOR BETA CHAIN"/>
    <property type="match status" value="1"/>
</dbReference>